<comment type="catalytic activity">
    <reaction evidence="7 9 12">
        <text>orotidine 5'-phosphate + H(+) = UMP + CO2</text>
        <dbReference type="Rhea" id="RHEA:11596"/>
        <dbReference type="ChEBI" id="CHEBI:15378"/>
        <dbReference type="ChEBI" id="CHEBI:16526"/>
        <dbReference type="ChEBI" id="CHEBI:57538"/>
        <dbReference type="ChEBI" id="CHEBI:57865"/>
        <dbReference type="EC" id="4.1.1.23"/>
    </reaction>
</comment>
<feature type="binding site" evidence="9 11">
    <location>
        <position position="212"/>
    </location>
    <ligand>
        <name>substrate</name>
    </ligand>
</feature>
<dbReference type="GO" id="GO:0044205">
    <property type="term" value="P:'de novo' UMP biosynthetic process"/>
    <property type="evidence" value="ECO:0007669"/>
    <property type="project" value="UniProtKB-UniRule"/>
</dbReference>
<feature type="active site" description="For OMPdecase activity" evidence="10">
    <location>
        <position position="61"/>
    </location>
</feature>
<keyword evidence="4 9" id="KW-0210">Decarboxylase</keyword>
<dbReference type="InterPro" id="IPR014732">
    <property type="entry name" value="OMPdecase"/>
</dbReference>
<dbReference type="EMBL" id="JAPRAT010000016">
    <property type="protein sequence ID" value="MCZ0703366.1"/>
    <property type="molecule type" value="Genomic_DNA"/>
</dbReference>
<evidence type="ECO:0000256" key="11">
    <source>
        <dbReference type="PIRSR" id="PIRSR614732-2"/>
    </source>
</evidence>
<dbReference type="NCBIfam" id="NF001273">
    <property type="entry name" value="PRK00230.1"/>
    <property type="match status" value="1"/>
</dbReference>
<dbReference type="SUPFAM" id="SSF51366">
    <property type="entry name" value="Ribulose-phoshate binding barrel"/>
    <property type="match status" value="1"/>
</dbReference>
<evidence type="ECO:0000256" key="1">
    <source>
        <dbReference type="ARBA" id="ARBA00002356"/>
    </source>
</evidence>
<evidence type="ECO:0000313" key="14">
    <source>
        <dbReference type="EMBL" id="MCZ0703366.1"/>
    </source>
</evidence>
<evidence type="ECO:0000256" key="3">
    <source>
        <dbReference type="ARBA" id="ARBA00011738"/>
    </source>
</evidence>
<dbReference type="PANTHER" id="PTHR32119:SF2">
    <property type="entry name" value="OROTIDINE 5'-PHOSPHATE DECARBOXYLASE"/>
    <property type="match status" value="1"/>
</dbReference>
<dbReference type="InterPro" id="IPR011060">
    <property type="entry name" value="RibuloseP-bd_barrel"/>
</dbReference>
<feature type="binding site" evidence="9 11">
    <location>
        <position position="192"/>
    </location>
    <ligand>
        <name>substrate</name>
    </ligand>
</feature>
<feature type="binding site" evidence="9 11">
    <location>
        <position position="213"/>
    </location>
    <ligand>
        <name>substrate</name>
    </ligand>
</feature>
<feature type="binding site" evidence="9 11">
    <location>
        <position position="183"/>
    </location>
    <ligand>
        <name>substrate</name>
    </ligand>
</feature>
<evidence type="ECO:0000256" key="12">
    <source>
        <dbReference type="RuleBase" id="RU000512"/>
    </source>
</evidence>
<feature type="binding site" evidence="9 11">
    <location>
        <position position="10"/>
    </location>
    <ligand>
        <name>substrate</name>
    </ligand>
</feature>
<dbReference type="GO" id="GO:0006207">
    <property type="term" value="P:'de novo' pyrimidine nucleobase biosynthetic process"/>
    <property type="evidence" value="ECO:0007669"/>
    <property type="project" value="InterPro"/>
</dbReference>
<feature type="active site" description="Proton donor" evidence="9">
    <location>
        <position position="61"/>
    </location>
</feature>
<dbReference type="EC" id="4.1.1.23" evidence="9"/>
<dbReference type="Proteomes" id="UP001084197">
    <property type="component" value="Unassembled WGS sequence"/>
</dbReference>
<comment type="pathway">
    <text evidence="2 9 12">Pyrimidine metabolism; UMP biosynthesis via de novo pathway; UMP from orotate: step 2/2.</text>
</comment>
<comment type="caution">
    <text evidence="14">The sequence shown here is derived from an EMBL/GenBank/DDBJ whole genome shotgun (WGS) entry which is preliminary data.</text>
</comment>
<dbReference type="PROSITE" id="PS00156">
    <property type="entry name" value="OMPDECASE"/>
    <property type="match status" value="1"/>
</dbReference>
<keyword evidence="15" id="KW-1185">Reference proteome</keyword>
<dbReference type="Pfam" id="PF00215">
    <property type="entry name" value="OMPdecase"/>
    <property type="match status" value="1"/>
</dbReference>
<dbReference type="Gene3D" id="3.20.20.70">
    <property type="entry name" value="Aldolase class I"/>
    <property type="match status" value="1"/>
</dbReference>
<evidence type="ECO:0000256" key="8">
    <source>
        <dbReference type="ARBA" id="ARBA00061012"/>
    </source>
</evidence>
<evidence type="ECO:0000256" key="6">
    <source>
        <dbReference type="ARBA" id="ARBA00023239"/>
    </source>
</evidence>
<dbReference type="SMART" id="SM00934">
    <property type="entry name" value="OMPdecase"/>
    <property type="match status" value="1"/>
</dbReference>
<dbReference type="InterPro" id="IPR013785">
    <property type="entry name" value="Aldolase_TIM"/>
</dbReference>
<evidence type="ECO:0000256" key="5">
    <source>
        <dbReference type="ARBA" id="ARBA00022975"/>
    </source>
</evidence>
<dbReference type="FunFam" id="3.20.20.70:FF:000015">
    <property type="entry name" value="Orotidine 5'-phosphate decarboxylase"/>
    <property type="match status" value="1"/>
</dbReference>
<sequence length="237" mass="25846">MQNSIFLALDFPTWEETNDFLEKNKLTGVPVKVGMELFYREGPIVIERLRANGHPIFLDLKLHDIPTTIYKAMRNLASLDVTFVNVHGFGGSKMIEAAKQGLEDGSVNGNIPKLLVVTLLTSMDQDVLMNELQVNQPLSEMVVDLAALGKGAGADGVVCSAQEVIKMKQQLGNDFLAVTPGIRLADTSTDDQKRVATPKAAKQAGADALVIGRSITQATNPQAMYNKAIEEWKHVSR</sequence>
<dbReference type="AlphaFoldDB" id="A0A9J6RDC0"/>
<dbReference type="NCBIfam" id="TIGR01740">
    <property type="entry name" value="pyrF"/>
    <property type="match status" value="1"/>
</dbReference>
<dbReference type="HAMAP" id="MF_01200_B">
    <property type="entry name" value="OMPdecase_type1_B"/>
    <property type="match status" value="1"/>
</dbReference>
<dbReference type="GO" id="GO:0005829">
    <property type="term" value="C:cytosol"/>
    <property type="evidence" value="ECO:0007669"/>
    <property type="project" value="TreeGrafter"/>
</dbReference>
<evidence type="ECO:0000259" key="13">
    <source>
        <dbReference type="SMART" id="SM00934"/>
    </source>
</evidence>
<keyword evidence="6 9" id="KW-0456">Lyase</keyword>
<dbReference type="InterPro" id="IPR001754">
    <property type="entry name" value="OMPdeCOase_dom"/>
</dbReference>
<evidence type="ECO:0000256" key="10">
    <source>
        <dbReference type="PIRSR" id="PIRSR614732-1"/>
    </source>
</evidence>
<dbReference type="RefSeq" id="WP_268780138.1">
    <property type="nucleotide sequence ID" value="NZ_JAPRAT010000016.1"/>
</dbReference>
<dbReference type="InterPro" id="IPR018089">
    <property type="entry name" value="OMPdecase_AS"/>
</dbReference>
<protein>
    <recommendedName>
        <fullName evidence="9">Orotidine 5'-phosphate decarboxylase</fullName>
        <ecNumber evidence="9">4.1.1.23</ecNumber>
    </recommendedName>
    <alternativeName>
        <fullName evidence="9">OMP decarboxylase</fullName>
        <shortName evidence="9">OMPDCase</shortName>
        <shortName evidence="9">OMPdecase</shortName>
    </alternativeName>
</protein>
<comment type="function">
    <text evidence="1 9">Catalyzes the decarboxylation of orotidine 5'-monophosphate (OMP) to uridine 5'-monophosphate (UMP).</text>
</comment>
<accession>A0A9J6RDC0</accession>
<name>A0A9J6RDC0_9BACI</name>
<organism evidence="14 15">
    <name type="scientific">Natronobacillus azotifigens</name>
    <dbReference type="NCBI Taxonomy" id="472978"/>
    <lineage>
        <taxon>Bacteria</taxon>
        <taxon>Bacillati</taxon>
        <taxon>Bacillota</taxon>
        <taxon>Bacilli</taxon>
        <taxon>Bacillales</taxon>
        <taxon>Bacillaceae</taxon>
        <taxon>Natronobacillus</taxon>
    </lineage>
</organism>
<feature type="binding site" evidence="9 11">
    <location>
        <position position="121"/>
    </location>
    <ligand>
        <name>substrate</name>
    </ligand>
</feature>
<dbReference type="PANTHER" id="PTHR32119">
    <property type="entry name" value="OROTIDINE 5'-PHOSPHATE DECARBOXYLASE"/>
    <property type="match status" value="1"/>
</dbReference>
<dbReference type="CDD" id="cd04725">
    <property type="entry name" value="OMP_decarboxylase_like"/>
    <property type="match status" value="1"/>
</dbReference>
<feature type="active site" description="For OMPdecase activity" evidence="10">
    <location>
        <position position="64"/>
    </location>
</feature>
<gene>
    <name evidence="9 14" type="primary">pyrF</name>
    <name evidence="14" type="ORF">OWO01_09075</name>
</gene>
<evidence type="ECO:0000256" key="4">
    <source>
        <dbReference type="ARBA" id="ARBA00022793"/>
    </source>
</evidence>
<reference evidence="14" key="1">
    <citation type="submission" date="2022-11" db="EMBL/GenBank/DDBJ databases">
        <title>WGS of Natronobacillus azotifigens 24KS-1, an anaerobic diazotrophic haloalkaliphile from soda-rich habitats.</title>
        <authorList>
            <person name="Sorokin D.Y."/>
            <person name="Merkel A.Y."/>
        </authorList>
    </citation>
    <scope>NUCLEOTIDE SEQUENCE</scope>
    <source>
        <strain evidence="14">24KS-1</strain>
    </source>
</reference>
<evidence type="ECO:0000256" key="7">
    <source>
        <dbReference type="ARBA" id="ARBA00049157"/>
    </source>
</evidence>
<evidence type="ECO:0000256" key="2">
    <source>
        <dbReference type="ARBA" id="ARBA00004861"/>
    </source>
</evidence>
<proteinExistence type="inferred from homology"/>
<feature type="active site" description="For OMPdecase activity" evidence="10">
    <location>
        <position position="59"/>
    </location>
</feature>
<feature type="domain" description="Orotidine 5'-phosphate decarboxylase" evidence="13">
    <location>
        <begin position="4"/>
        <end position="228"/>
    </location>
</feature>
<dbReference type="InterPro" id="IPR047596">
    <property type="entry name" value="OMPdecase_bac"/>
</dbReference>
<evidence type="ECO:0000313" key="15">
    <source>
        <dbReference type="Proteomes" id="UP001084197"/>
    </source>
</evidence>
<feature type="binding site" evidence="9">
    <location>
        <begin position="59"/>
        <end position="68"/>
    </location>
    <ligand>
        <name>substrate</name>
    </ligand>
</feature>
<comment type="similarity">
    <text evidence="8 9">Belongs to the OMP decarboxylase family. Type 1 subfamily.</text>
</comment>
<keyword evidence="5 9" id="KW-0665">Pyrimidine biosynthesis</keyword>
<comment type="subunit">
    <text evidence="3 9">Homodimer.</text>
</comment>
<feature type="binding site" evidence="9 11">
    <location>
        <position position="32"/>
    </location>
    <ligand>
        <name>substrate</name>
    </ligand>
</feature>
<evidence type="ECO:0000256" key="9">
    <source>
        <dbReference type="HAMAP-Rule" id="MF_01200"/>
    </source>
</evidence>
<dbReference type="GO" id="GO:0004590">
    <property type="term" value="F:orotidine-5'-phosphate decarboxylase activity"/>
    <property type="evidence" value="ECO:0007669"/>
    <property type="project" value="UniProtKB-UniRule"/>
</dbReference>